<dbReference type="RefSeq" id="WP_279298707.1">
    <property type="nucleotide sequence ID" value="NZ_JAOTIF010000019.1"/>
</dbReference>
<dbReference type="EMBL" id="JAOTIF010000019">
    <property type="protein sequence ID" value="MCU7551268.1"/>
    <property type="molecule type" value="Genomic_DNA"/>
</dbReference>
<dbReference type="Proteomes" id="UP001155483">
    <property type="component" value="Unassembled WGS sequence"/>
</dbReference>
<proteinExistence type="predicted"/>
<feature type="chain" id="PRO_5040886158" evidence="1">
    <location>
        <begin position="21"/>
        <end position="183"/>
    </location>
</feature>
<reference evidence="2" key="1">
    <citation type="submission" date="2022-09" db="EMBL/GenBank/DDBJ databases">
        <authorList>
            <person name="Yuan C."/>
            <person name="Ke Z."/>
        </authorList>
    </citation>
    <scope>NUCLEOTIDE SEQUENCE</scope>
    <source>
        <strain evidence="2">LB-8</strain>
    </source>
</reference>
<dbReference type="InterPro" id="IPR036709">
    <property type="entry name" value="Autotransporte_beta_dom_sf"/>
</dbReference>
<evidence type="ECO:0000256" key="1">
    <source>
        <dbReference type="SAM" id="SignalP"/>
    </source>
</evidence>
<keyword evidence="3" id="KW-1185">Reference proteome</keyword>
<organism evidence="2 3">
    <name type="scientific">Paraflavisolibacter caeni</name>
    <dbReference type="NCBI Taxonomy" id="2982496"/>
    <lineage>
        <taxon>Bacteria</taxon>
        <taxon>Pseudomonadati</taxon>
        <taxon>Bacteroidota</taxon>
        <taxon>Chitinophagia</taxon>
        <taxon>Chitinophagales</taxon>
        <taxon>Chitinophagaceae</taxon>
        <taxon>Paraflavisolibacter</taxon>
    </lineage>
</organism>
<dbReference type="SUPFAM" id="SSF103515">
    <property type="entry name" value="Autotransporter"/>
    <property type="match status" value="1"/>
</dbReference>
<keyword evidence="1" id="KW-0732">Signal</keyword>
<reference evidence="2" key="2">
    <citation type="submission" date="2023-04" db="EMBL/GenBank/DDBJ databases">
        <title>Paracnuella aquatica gen. nov., sp. nov., a member of the family Chitinophagaceae isolated from a hot spring.</title>
        <authorList>
            <person name="Wang C."/>
        </authorList>
    </citation>
    <scope>NUCLEOTIDE SEQUENCE</scope>
    <source>
        <strain evidence="2">LB-8</strain>
    </source>
</reference>
<evidence type="ECO:0000313" key="2">
    <source>
        <dbReference type="EMBL" id="MCU7551268.1"/>
    </source>
</evidence>
<sequence>MRRLLLSAVFFSVLMGCAQAQDSARKGFTIGLEQDVLPYTTGGYFAGLWAGKGHVRVRTIMAQVNKPDFIVKESFTNNKVTAYAVLGDYFLKENWKGWWAGTGLVYWKSSIQSDARLQTVHYENILLNGSLGYNWKIYRNFYISPWAGMHLRVGGDQKVTADGKSFVPPLLNPEASVKVGWHF</sequence>
<accession>A0A9X2Y150</accession>
<dbReference type="PROSITE" id="PS51257">
    <property type="entry name" value="PROKAR_LIPOPROTEIN"/>
    <property type="match status" value="1"/>
</dbReference>
<protein>
    <submittedName>
        <fullName evidence="2">DUF4421 domain-containing protein</fullName>
    </submittedName>
</protein>
<gene>
    <name evidence="2" type="ORF">OCK74_19255</name>
</gene>
<comment type="caution">
    <text evidence="2">The sequence shown here is derived from an EMBL/GenBank/DDBJ whole genome shotgun (WGS) entry which is preliminary data.</text>
</comment>
<name>A0A9X2Y150_9BACT</name>
<feature type="signal peptide" evidence="1">
    <location>
        <begin position="1"/>
        <end position="20"/>
    </location>
</feature>
<evidence type="ECO:0000313" key="3">
    <source>
        <dbReference type="Proteomes" id="UP001155483"/>
    </source>
</evidence>
<dbReference type="AlphaFoldDB" id="A0A9X2Y150"/>